<comment type="similarity">
    <text evidence="6">Belongs to the TRAFAC class myosin-kinesin ATPase superfamily. Kinesin family.</text>
</comment>
<dbReference type="PANTHER" id="PTHR47969:SF15">
    <property type="entry name" value="CHROMOSOME-ASSOCIATED KINESIN KIF4A-RELATED"/>
    <property type="match status" value="1"/>
</dbReference>
<keyword evidence="2" id="KW-0963">Cytoplasm</keyword>
<dbReference type="PRINTS" id="PR00380">
    <property type="entry name" value="KINESINHEAVY"/>
</dbReference>
<evidence type="ECO:0000256" key="7">
    <source>
        <dbReference type="SAM" id="MobiDB-lite"/>
    </source>
</evidence>
<keyword evidence="3 6" id="KW-0547">Nucleotide-binding</keyword>
<dbReference type="SMART" id="SM00129">
    <property type="entry name" value="KISc"/>
    <property type="match status" value="1"/>
</dbReference>
<feature type="binding site" evidence="6">
    <location>
        <begin position="97"/>
        <end position="104"/>
    </location>
    <ligand>
        <name>ATP</name>
        <dbReference type="ChEBI" id="CHEBI:30616"/>
    </ligand>
</feature>
<dbReference type="SUPFAM" id="SSF52540">
    <property type="entry name" value="P-loop containing nucleoside triphosphate hydrolases"/>
    <property type="match status" value="1"/>
</dbReference>
<accession>A0ABQ6MEU5</accession>
<sequence>MEGAQHVNDYTAGGTDSSSIKVFIRGRPTPETSECYKVTGQGKIQISDPSGERGDHVFGYEKVFWDASSQDDIYRYCCEPHVEHVLSGFNSCVFAYGQTGSGKTYSMFGEAGENRGLIPRVVESIVSAVTSRTSSGSEVAMVVSFLEIYCDQIRDLGNAYLNSDQTITAAGDHAGPLPTNTAKTSEIFERMQLERQSSFSRPRAASRALSVQSGDLGDDMSGSFSASQRAAESDYRSMHYEIHEDNDKNVFVKDLALIPVTTAEEVMAVINMGLQLRATHETKINDVSSRSHTVFTITIIQKDRVTGASLKGLLNLVDLAGSERIKKSESSGQRLKEALHINTSLTALGKVVLALDPSSNLSHIPYRDSKLTRLLQNSLGGNSYTTLLATIHPTTEYAEESLSTLMFANRCRNVQNTPSVNYAASPKKGGGGGGAMSAEGAAAASKEIETLKKQLQLSASQQSLAADPNLRVLDVLKQLGISAEVQPDGTLQLGDGRIVGSALSMPGMPVPGANGASAASLALPTQEFEQMMSGASLELQELVADLTQQAKTMKTKMKHKKEEVEKLKSEAVEAKNSHVQAVSSMKRSNQQLSSELGNTKRKLDELQTVMRETHETQLGELVDHNNKILLQQHNLLQQLPADLKVNTNLLEDARRANQQISAKEQTKFRKELEALEFGRTAEISNIKQQYEFWLNKKQAEAEKFVADFNVYRTKKNETIAEYEAELVHLFEYSTSLKTIVDTVGHGGFNMRKTRSGFVPVIPKQMVAPNILDDHNTLSRTLRLVQKREEAIAHEKSVQNRATKALSQVEDMLATVESPNKTMAGSASRSLRPARPQTAPMRRSRSQQNNDALDNSDIWNPRPPAYAHEDETTVTGGESVPLVEEDEIDMVTNVEDLPETDLKDTVEKLRRYIFLQEEKKNQQKTIMQELGSQQTLEYIKGLEAETQRYKTLSRDQSHKLKNLRIANEALVRRKGGGAAKPPRRPQSAAVTGRR</sequence>
<dbReference type="InterPro" id="IPR027417">
    <property type="entry name" value="P-loop_NTPase"/>
</dbReference>
<keyword evidence="5" id="KW-0175">Coiled coil</keyword>
<dbReference type="Proteomes" id="UP001165060">
    <property type="component" value="Unassembled WGS sequence"/>
</dbReference>
<feature type="region of interest" description="Disordered" evidence="7">
    <location>
        <begin position="971"/>
        <end position="993"/>
    </location>
</feature>
<keyword evidence="10" id="KW-1185">Reference proteome</keyword>
<dbReference type="Pfam" id="PF00225">
    <property type="entry name" value="Kinesin"/>
    <property type="match status" value="2"/>
</dbReference>
<dbReference type="PANTHER" id="PTHR47969">
    <property type="entry name" value="CHROMOSOME-ASSOCIATED KINESIN KIF4A-RELATED"/>
    <property type="match status" value="1"/>
</dbReference>
<gene>
    <name evidence="9" type="ORF">TeGR_g4341</name>
</gene>
<dbReference type="InterPro" id="IPR001752">
    <property type="entry name" value="Kinesin_motor_dom"/>
</dbReference>
<comment type="subcellular location">
    <subcellularLocation>
        <location evidence="1">Cytoplasm</location>
    </subcellularLocation>
</comment>
<evidence type="ECO:0000313" key="9">
    <source>
        <dbReference type="EMBL" id="GMI25055.1"/>
    </source>
</evidence>
<feature type="region of interest" description="Disordered" evidence="7">
    <location>
        <begin position="571"/>
        <end position="596"/>
    </location>
</feature>
<protein>
    <recommendedName>
        <fullName evidence="8">Kinesin motor domain-containing protein</fullName>
    </recommendedName>
</protein>
<dbReference type="InterPro" id="IPR027640">
    <property type="entry name" value="Kinesin-like_fam"/>
</dbReference>
<feature type="region of interest" description="Disordered" evidence="7">
    <location>
        <begin position="818"/>
        <end position="875"/>
    </location>
</feature>
<evidence type="ECO:0000256" key="3">
    <source>
        <dbReference type="ARBA" id="ARBA00022741"/>
    </source>
</evidence>
<feature type="compositionally biased region" description="Polar residues" evidence="7">
    <location>
        <begin position="818"/>
        <end position="828"/>
    </location>
</feature>
<keyword evidence="6" id="KW-0505">Motor protein</keyword>
<evidence type="ECO:0000256" key="5">
    <source>
        <dbReference type="ARBA" id="ARBA00023054"/>
    </source>
</evidence>
<dbReference type="Gene3D" id="3.40.850.10">
    <property type="entry name" value="Kinesin motor domain"/>
    <property type="match status" value="1"/>
</dbReference>
<feature type="domain" description="Kinesin motor" evidence="8">
    <location>
        <begin position="19"/>
        <end position="414"/>
    </location>
</feature>
<evidence type="ECO:0000256" key="6">
    <source>
        <dbReference type="PROSITE-ProRule" id="PRU00283"/>
    </source>
</evidence>
<evidence type="ECO:0000259" key="8">
    <source>
        <dbReference type="PROSITE" id="PS50067"/>
    </source>
</evidence>
<dbReference type="PROSITE" id="PS50067">
    <property type="entry name" value="KINESIN_MOTOR_2"/>
    <property type="match status" value="1"/>
</dbReference>
<keyword evidence="4 6" id="KW-0067">ATP-binding</keyword>
<evidence type="ECO:0000256" key="2">
    <source>
        <dbReference type="ARBA" id="ARBA00022490"/>
    </source>
</evidence>
<evidence type="ECO:0000256" key="4">
    <source>
        <dbReference type="ARBA" id="ARBA00022840"/>
    </source>
</evidence>
<dbReference type="CDD" id="cd00106">
    <property type="entry name" value="KISc"/>
    <property type="match status" value="1"/>
</dbReference>
<dbReference type="InterPro" id="IPR036961">
    <property type="entry name" value="Kinesin_motor_dom_sf"/>
</dbReference>
<organism evidence="9 10">
    <name type="scientific">Tetraparma gracilis</name>
    <dbReference type="NCBI Taxonomy" id="2962635"/>
    <lineage>
        <taxon>Eukaryota</taxon>
        <taxon>Sar</taxon>
        <taxon>Stramenopiles</taxon>
        <taxon>Ochrophyta</taxon>
        <taxon>Bolidophyceae</taxon>
        <taxon>Parmales</taxon>
        <taxon>Triparmaceae</taxon>
        <taxon>Tetraparma</taxon>
    </lineage>
</organism>
<evidence type="ECO:0000256" key="1">
    <source>
        <dbReference type="ARBA" id="ARBA00004496"/>
    </source>
</evidence>
<proteinExistence type="inferred from homology"/>
<dbReference type="EMBL" id="BRYB01001406">
    <property type="protein sequence ID" value="GMI25055.1"/>
    <property type="molecule type" value="Genomic_DNA"/>
</dbReference>
<name>A0ABQ6MEU5_9STRA</name>
<feature type="compositionally biased region" description="Polar residues" evidence="7">
    <location>
        <begin position="577"/>
        <end position="596"/>
    </location>
</feature>
<reference evidence="9 10" key="1">
    <citation type="journal article" date="2023" name="Commun. Biol.">
        <title>Genome analysis of Parmales, the sister group of diatoms, reveals the evolutionary specialization of diatoms from phago-mixotrophs to photoautotrophs.</title>
        <authorList>
            <person name="Ban H."/>
            <person name="Sato S."/>
            <person name="Yoshikawa S."/>
            <person name="Yamada K."/>
            <person name="Nakamura Y."/>
            <person name="Ichinomiya M."/>
            <person name="Sato N."/>
            <person name="Blanc-Mathieu R."/>
            <person name="Endo H."/>
            <person name="Kuwata A."/>
            <person name="Ogata H."/>
        </authorList>
    </citation>
    <scope>NUCLEOTIDE SEQUENCE [LARGE SCALE GENOMIC DNA]</scope>
</reference>
<evidence type="ECO:0000313" key="10">
    <source>
        <dbReference type="Proteomes" id="UP001165060"/>
    </source>
</evidence>
<comment type="caution">
    <text evidence="9">The sequence shown here is derived from an EMBL/GenBank/DDBJ whole genome shotgun (WGS) entry which is preliminary data.</text>
</comment>